<dbReference type="InterPro" id="IPR005471">
    <property type="entry name" value="Tscrpt_reg_IclR_N"/>
</dbReference>
<dbReference type="InterPro" id="IPR036388">
    <property type="entry name" value="WH-like_DNA-bd_sf"/>
</dbReference>
<dbReference type="Pfam" id="PF01614">
    <property type="entry name" value="IclR_C"/>
    <property type="match status" value="1"/>
</dbReference>
<dbReference type="InterPro" id="IPR029016">
    <property type="entry name" value="GAF-like_dom_sf"/>
</dbReference>
<dbReference type="SUPFAM" id="SSF46785">
    <property type="entry name" value="Winged helix' DNA-binding domain"/>
    <property type="match status" value="1"/>
</dbReference>
<evidence type="ECO:0000313" key="7">
    <source>
        <dbReference type="Proteomes" id="UP000578030"/>
    </source>
</evidence>
<dbReference type="InterPro" id="IPR014757">
    <property type="entry name" value="Tscrpt_reg_IclR_C"/>
</dbReference>
<dbReference type="AlphaFoldDB" id="A0A7W4PKD9"/>
<proteinExistence type="predicted"/>
<feature type="domain" description="IclR-ED" evidence="5">
    <location>
        <begin position="64"/>
        <end position="245"/>
    </location>
</feature>
<dbReference type="PANTHER" id="PTHR30136:SF35">
    <property type="entry name" value="HTH-TYPE TRANSCRIPTIONAL REGULATOR RV1719"/>
    <property type="match status" value="1"/>
</dbReference>
<protein>
    <submittedName>
        <fullName evidence="6">IclR family transcriptional regulator</fullName>
    </submittedName>
</protein>
<sequence>MRGVDRVLQLLEVLHTAREPLRIGELARRLNAPRSTTYDLVNTLLAAGILETYEEESRVFFGRTLHFYASDYMNGHRLSRLARKEVQDLCAGTGQTSQYCALTRDKFTVLHMETGNAMFKISSDIGIALPLPWTASGRLLVDHMTADEILAFVPEEDFILPNGHRIDRATFCAEVAAARRDDFFSTKGLVDDFAECLAVPVRDAAGVAVGCMCLITVRDRDPDERGRYLDQLHASGERLSRALSIKAG</sequence>
<dbReference type="RefSeq" id="WP_182954715.1">
    <property type="nucleotide sequence ID" value="NZ_JABEQM010000002.1"/>
</dbReference>
<accession>A0A7W4PKD9</accession>
<comment type="caution">
    <text evidence="6">The sequence shown here is derived from an EMBL/GenBank/DDBJ whole genome shotgun (WGS) entry which is preliminary data.</text>
</comment>
<dbReference type="PROSITE" id="PS51078">
    <property type="entry name" value="ICLR_ED"/>
    <property type="match status" value="1"/>
</dbReference>
<keyword evidence="2" id="KW-0238">DNA-binding</keyword>
<evidence type="ECO:0000313" key="6">
    <source>
        <dbReference type="EMBL" id="MBB2200738.1"/>
    </source>
</evidence>
<keyword evidence="3" id="KW-0804">Transcription</keyword>
<dbReference type="Gene3D" id="1.10.10.10">
    <property type="entry name" value="Winged helix-like DNA-binding domain superfamily/Winged helix DNA-binding domain"/>
    <property type="match status" value="1"/>
</dbReference>
<dbReference type="GO" id="GO:0003677">
    <property type="term" value="F:DNA binding"/>
    <property type="evidence" value="ECO:0007669"/>
    <property type="project" value="UniProtKB-KW"/>
</dbReference>
<dbReference type="InterPro" id="IPR050707">
    <property type="entry name" value="HTH_MetabolicPath_Reg"/>
</dbReference>
<dbReference type="PROSITE" id="PS51077">
    <property type="entry name" value="HTH_ICLR"/>
    <property type="match status" value="1"/>
</dbReference>
<dbReference type="GO" id="GO:0045892">
    <property type="term" value="P:negative regulation of DNA-templated transcription"/>
    <property type="evidence" value="ECO:0007669"/>
    <property type="project" value="TreeGrafter"/>
</dbReference>
<keyword evidence="7" id="KW-1185">Reference proteome</keyword>
<dbReference type="EMBL" id="JABEQM010000002">
    <property type="protein sequence ID" value="MBB2200738.1"/>
    <property type="molecule type" value="Genomic_DNA"/>
</dbReference>
<dbReference type="CDD" id="cd00090">
    <property type="entry name" value="HTH_ARSR"/>
    <property type="match status" value="1"/>
</dbReference>
<dbReference type="InterPro" id="IPR036390">
    <property type="entry name" value="WH_DNA-bd_sf"/>
</dbReference>
<evidence type="ECO:0000256" key="3">
    <source>
        <dbReference type="ARBA" id="ARBA00023163"/>
    </source>
</evidence>
<dbReference type="GO" id="GO:0003700">
    <property type="term" value="F:DNA-binding transcription factor activity"/>
    <property type="evidence" value="ECO:0007669"/>
    <property type="project" value="TreeGrafter"/>
</dbReference>
<reference evidence="6 7" key="1">
    <citation type="submission" date="2020-04" db="EMBL/GenBank/DDBJ databases">
        <title>Description of novel Gluconacetobacter.</title>
        <authorList>
            <person name="Sombolestani A."/>
        </authorList>
    </citation>
    <scope>NUCLEOTIDE SEQUENCE [LARGE SCALE GENOMIC DNA]</scope>
    <source>
        <strain evidence="6 7">LMG 27802</strain>
    </source>
</reference>
<dbReference type="SUPFAM" id="SSF55781">
    <property type="entry name" value="GAF domain-like"/>
    <property type="match status" value="1"/>
</dbReference>
<dbReference type="InterPro" id="IPR011991">
    <property type="entry name" value="ArsR-like_HTH"/>
</dbReference>
<evidence type="ECO:0000259" key="5">
    <source>
        <dbReference type="PROSITE" id="PS51078"/>
    </source>
</evidence>
<dbReference type="Pfam" id="PF09339">
    <property type="entry name" value="HTH_IclR"/>
    <property type="match status" value="1"/>
</dbReference>
<feature type="domain" description="HTH iclR-type" evidence="4">
    <location>
        <begin position="1"/>
        <end position="63"/>
    </location>
</feature>
<dbReference type="Gene3D" id="3.30.450.40">
    <property type="match status" value="1"/>
</dbReference>
<name>A0A7W4PKD9_9PROT</name>
<evidence type="ECO:0000259" key="4">
    <source>
        <dbReference type="PROSITE" id="PS51077"/>
    </source>
</evidence>
<gene>
    <name evidence="6" type="ORF">HLH28_03945</name>
</gene>
<organism evidence="6 7">
    <name type="scientific">Gluconacetobacter tumulisoli</name>
    <dbReference type="NCBI Taxonomy" id="1286189"/>
    <lineage>
        <taxon>Bacteria</taxon>
        <taxon>Pseudomonadati</taxon>
        <taxon>Pseudomonadota</taxon>
        <taxon>Alphaproteobacteria</taxon>
        <taxon>Acetobacterales</taxon>
        <taxon>Acetobacteraceae</taxon>
        <taxon>Gluconacetobacter</taxon>
    </lineage>
</organism>
<evidence type="ECO:0000256" key="1">
    <source>
        <dbReference type="ARBA" id="ARBA00023015"/>
    </source>
</evidence>
<evidence type="ECO:0000256" key="2">
    <source>
        <dbReference type="ARBA" id="ARBA00023125"/>
    </source>
</evidence>
<dbReference type="Proteomes" id="UP000578030">
    <property type="component" value="Unassembled WGS sequence"/>
</dbReference>
<dbReference type="PANTHER" id="PTHR30136">
    <property type="entry name" value="HELIX-TURN-HELIX TRANSCRIPTIONAL REGULATOR, ICLR FAMILY"/>
    <property type="match status" value="1"/>
</dbReference>
<keyword evidence="1" id="KW-0805">Transcription regulation</keyword>